<organism evidence="2 3">
    <name type="scientific">Pedobacter roseus</name>
    <dbReference type="NCBI Taxonomy" id="336820"/>
    <lineage>
        <taxon>Bacteria</taxon>
        <taxon>Pseudomonadati</taxon>
        <taxon>Bacteroidota</taxon>
        <taxon>Sphingobacteriia</taxon>
        <taxon>Sphingobacteriales</taxon>
        <taxon>Sphingobacteriaceae</taxon>
        <taxon>Pedobacter</taxon>
    </lineage>
</organism>
<accession>A0A7G9QCN4</accession>
<protein>
    <submittedName>
        <fullName evidence="2">Uncharacterized protein</fullName>
    </submittedName>
</protein>
<dbReference type="AlphaFoldDB" id="A0A7G9QCN4"/>
<dbReference type="Gene3D" id="1.10.1130.10">
    <property type="entry name" value="Flavocytochrome C3, Chain A"/>
    <property type="match status" value="2"/>
</dbReference>
<dbReference type="KEGG" id="proe:H9L23_18585"/>
<name>A0A7G9QCN4_9SPHI</name>
<dbReference type="RefSeq" id="WP_187591752.1">
    <property type="nucleotide sequence ID" value="NZ_CP060723.1"/>
</dbReference>
<proteinExistence type="predicted"/>
<gene>
    <name evidence="2" type="ORF">H9L23_18585</name>
</gene>
<dbReference type="InterPro" id="IPR051829">
    <property type="entry name" value="Multiheme_Cytochr_ET"/>
</dbReference>
<dbReference type="Proteomes" id="UP000515806">
    <property type="component" value="Chromosome"/>
</dbReference>
<dbReference type="EMBL" id="CP060723">
    <property type="protein sequence ID" value="QNN41109.1"/>
    <property type="molecule type" value="Genomic_DNA"/>
</dbReference>
<evidence type="ECO:0000256" key="1">
    <source>
        <dbReference type="ARBA" id="ARBA00022729"/>
    </source>
</evidence>
<keyword evidence="1" id="KW-0732">Signal</keyword>
<evidence type="ECO:0000313" key="2">
    <source>
        <dbReference type="EMBL" id="QNN41109.1"/>
    </source>
</evidence>
<reference evidence="2 3" key="1">
    <citation type="submission" date="2020-08" db="EMBL/GenBank/DDBJ databases">
        <title>Genome sequence of Pedobacter roseus KACC 11594T.</title>
        <authorList>
            <person name="Hyun D.-W."/>
            <person name="Bae J.-W."/>
        </authorList>
    </citation>
    <scope>NUCLEOTIDE SEQUENCE [LARGE SCALE GENOMIC DNA]</scope>
    <source>
        <strain evidence="2 3">KACC 11594</strain>
    </source>
</reference>
<sequence>MKGTKRILLILGAMAIVIIVLSRCMNVADQLLKDIRGEAYTGAATCIKCHKDLSQSYAHSSHGLTSKPVVDAQLLKVFAADSNNFLFDAHQKVVIEKRDSGIFQVAYQDGKAVRAQKFDIQFGSGEKAYTYAYWQGKKLYELPLSYFSGIRNWAISPGFPRDRFYYDRGITSRCLECHGSYVEKKLTQKSAFVMDEEMEKGSLIYGIDCERCHGPGKQHVVFHTENPEEKSAKFIAIYKKLSRKQKMDACSVCHSGNTLVTQKSVFGFKPGDNLDDYYQQDFVGFGGGNPDVHGNQASMLMGSNCYRKSETMTCQSCHNTHESIKGNLTIYSQRCISCHQTTKHSQATLAKGSLTTNCIDCHMPKEPSKLITFQQAGKNDLSAYLLRSHHIGIYPVNK</sequence>
<dbReference type="SUPFAM" id="SSF48695">
    <property type="entry name" value="Multiheme cytochromes"/>
    <property type="match status" value="1"/>
</dbReference>
<keyword evidence="3" id="KW-1185">Reference proteome</keyword>
<dbReference type="InterPro" id="IPR036280">
    <property type="entry name" value="Multihaem_cyt_sf"/>
</dbReference>
<evidence type="ECO:0000313" key="3">
    <source>
        <dbReference type="Proteomes" id="UP000515806"/>
    </source>
</evidence>
<dbReference type="PANTHER" id="PTHR35038">
    <property type="entry name" value="DISSIMILATORY SULFITE REDUCTASE SIRA"/>
    <property type="match status" value="1"/>
</dbReference>
<dbReference type="PANTHER" id="PTHR35038:SF8">
    <property type="entry name" value="C-TYPE POLYHEME CYTOCHROME OMCC"/>
    <property type="match status" value="1"/>
</dbReference>
<dbReference type="CDD" id="cd08168">
    <property type="entry name" value="Cytochrom_C3"/>
    <property type="match status" value="1"/>
</dbReference>